<feature type="compositionally biased region" description="Basic and acidic residues" evidence="1">
    <location>
        <begin position="361"/>
        <end position="372"/>
    </location>
</feature>
<name>A0ABZ0ZUF0_9ACTN</name>
<dbReference type="EMBL" id="CP141059">
    <property type="protein sequence ID" value="WQQ27920.1"/>
    <property type="molecule type" value="Genomic_DNA"/>
</dbReference>
<feature type="region of interest" description="Disordered" evidence="1">
    <location>
        <begin position="349"/>
        <end position="372"/>
    </location>
</feature>
<organism evidence="3 4">
    <name type="scientific">Nocardioides bizhenqiangii</name>
    <dbReference type="NCBI Taxonomy" id="3095076"/>
    <lineage>
        <taxon>Bacteria</taxon>
        <taxon>Bacillati</taxon>
        <taxon>Actinomycetota</taxon>
        <taxon>Actinomycetes</taxon>
        <taxon>Propionibacteriales</taxon>
        <taxon>Nocardioidaceae</taxon>
        <taxon>Nocardioides</taxon>
    </lineage>
</organism>
<feature type="transmembrane region" description="Helical" evidence="2">
    <location>
        <begin position="41"/>
        <end position="61"/>
    </location>
</feature>
<dbReference type="Proteomes" id="UP001327225">
    <property type="component" value="Chromosome"/>
</dbReference>
<dbReference type="SUPFAM" id="SSF51004">
    <property type="entry name" value="C-terminal (heme d1) domain of cytochrome cd1-nitrite reductase"/>
    <property type="match status" value="1"/>
</dbReference>
<sequence>MTERLKQLLDSEAHDLAVPPPPTDSVLRQGRSFRRRNRMTAAGAGLAAALVVGGSVVALTAGDDTDQGANDAAAQPVGGNAVFSYGNQVFYDGPGHQAEIDDKAVKSMFYTSAGVVVRHGNNPNSDGGGPQRFSLITPAGEVQRLDLVTEETVHASDVDQPYIAYGEAVDGELQVVVYDVTANAEEARVTVGPTSEGWFPVSIDGDTVYVQNGYENAISEVDWKAGTVRPSESPSAWEVADGRVSTEVGGHPTLVDASTGDVLLSVNKAGYLDLSPDGRYAQLVDEEGEMFEAGPASEMEFEVFDVATGSSVTLSGPAFDWGWTADGDMFNVGEDEIVTCDSATGDCTSEPFNKPPAADAEDLKVGGRLYES</sequence>
<dbReference type="RefSeq" id="WP_322457799.1">
    <property type="nucleotide sequence ID" value="NZ_CP141059.1"/>
</dbReference>
<protein>
    <submittedName>
        <fullName evidence="3">Uncharacterized protein</fullName>
    </submittedName>
</protein>
<keyword evidence="2" id="KW-0812">Transmembrane</keyword>
<evidence type="ECO:0000313" key="3">
    <source>
        <dbReference type="EMBL" id="WQQ27920.1"/>
    </source>
</evidence>
<proteinExistence type="predicted"/>
<evidence type="ECO:0000256" key="2">
    <source>
        <dbReference type="SAM" id="Phobius"/>
    </source>
</evidence>
<keyword evidence="2" id="KW-0472">Membrane</keyword>
<evidence type="ECO:0000256" key="1">
    <source>
        <dbReference type="SAM" id="MobiDB-lite"/>
    </source>
</evidence>
<dbReference type="Gene3D" id="2.130.10.10">
    <property type="entry name" value="YVTN repeat-like/Quinoprotein amine dehydrogenase"/>
    <property type="match status" value="1"/>
</dbReference>
<keyword evidence="2" id="KW-1133">Transmembrane helix</keyword>
<dbReference type="InterPro" id="IPR015943">
    <property type="entry name" value="WD40/YVTN_repeat-like_dom_sf"/>
</dbReference>
<gene>
    <name evidence="3" type="ORF">SHK19_06710</name>
</gene>
<keyword evidence="4" id="KW-1185">Reference proteome</keyword>
<evidence type="ECO:0000313" key="4">
    <source>
        <dbReference type="Proteomes" id="UP001327225"/>
    </source>
</evidence>
<dbReference type="InterPro" id="IPR011048">
    <property type="entry name" value="Haem_d1_sf"/>
</dbReference>
<reference evidence="4" key="1">
    <citation type="submission" date="2023-12" db="EMBL/GenBank/DDBJ databases">
        <title>Novel species in genus Nocardioides.</title>
        <authorList>
            <person name="Zhou H."/>
        </authorList>
    </citation>
    <scope>NUCLEOTIDE SEQUENCE [LARGE SCALE GENOMIC DNA]</scope>
    <source>
        <strain evidence="4">HM61</strain>
    </source>
</reference>
<accession>A0ABZ0ZUF0</accession>